<dbReference type="EMBL" id="JAACFV010000093">
    <property type="protein sequence ID" value="KAF7506129.1"/>
    <property type="molecule type" value="Genomic_DNA"/>
</dbReference>
<keyword evidence="3" id="KW-1185">Reference proteome</keyword>
<feature type="region of interest" description="Disordered" evidence="1">
    <location>
        <begin position="413"/>
        <end position="442"/>
    </location>
</feature>
<reference evidence="2" key="1">
    <citation type="submission" date="2020-02" db="EMBL/GenBank/DDBJ databases">
        <authorList>
            <person name="Palmer J.M."/>
        </authorList>
    </citation>
    <scope>NUCLEOTIDE SEQUENCE</scope>
    <source>
        <strain evidence="2">EPUS1.4</strain>
        <tissue evidence="2">Thallus</tissue>
    </source>
</reference>
<evidence type="ECO:0000313" key="3">
    <source>
        <dbReference type="Proteomes" id="UP000606974"/>
    </source>
</evidence>
<protein>
    <submittedName>
        <fullName evidence="2">Uncharacterized protein</fullName>
    </submittedName>
</protein>
<evidence type="ECO:0000256" key="1">
    <source>
        <dbReference type="SAM" id="MobiDB-lite"/>
    </source>
</evidence>
<dbReference type="Proteomes" id="UP000606974">
    <property type="component" value="Unassembled WGS sequence"/>
</dbReference>
<sequence>MSLAIESVYEIDPAQVGDLDVFADPNTALNQLTNDIHPVWAYRNWSRNVRVKETPRMECKKYRDRLLSEVDRRARCRELPANIYERIQPALRLASLFLEKSLPWFFNVRYAPYQSFGRPKQKELRLDQGDWTQIKEDRIRRDLNIIAQRYFILHGLYGWELNATGASLSVRANLDADAPEDPDENEYTIYWSKKEHLLTVIAKEIIEFMGSQRWLDLPLAMQQRCLFQLALLMVHELAHIVNFYRSEEALLNNEPYYRRTEPTRELGFSWEYYMFDGLVGVVDGEFTGPRPGDDTQGVTCLPDWPYEFQSHVQDFSEWKHPKSRMDDFKHSPGRWLVTSKSIEQFFDMWRWNQWLRMPIKHGPMDRSPFVVHLSPSLSMTLHQERSLSYDVWFYRRLHKATGLVWPEVTNYDSNHSDSDWSPPSTPDSPEDPPASANAMDTS</sequence>
<proteinExistence type="predicted"/>
<evidence type="ECO:0000313" key="2">
    <source>
        <dbReference type="EMBL" id="KAF7506129.1"/>
    </source>
</evidence>
<dbReference type="AlphaFoldDB" id="A0A8H7ADM2"/>
<comment type="caution">
    <text evidence="2">The sequence shown here is derived from an EMBL/GenBank/DDBJ whole genome shotgun (WGS) entry which is preliminary data.</text>
</comment>
<gene>
    <name evidence="2" type="ORF">GJ744_012193</name>
</gene>
<dbReference type="OrthoDB" id="10254945at2759"/>
<organism evidence="2 3">
    <name type="scientific">Endocarpon pusillum</name>
    <dbReference type="NCBI Taxonomy" id="364733"/>
    <lineage>
        <taxon>Eukaryota</taxon>
        <taxon>Fungi</taxon>
        <taxon>Dikarya</taxon>
        <taxon>Ascomycota</taxon>
        <taxon>Pezizomycotina</taxon>
        <taxon>Eurotiomycetes</taxon>
        <taxon>Chaetothyriomycetidae</taxon>
        <taxon>Verrucariales</taxon>
        <taxon>Verrucariaceae</taxon>
        <taxon>Endocarpon</taxon>
    </lineage>
</organism>
<accession>A0A8H7ADM2</accession>
<name>A0A8H7ADM2_9EURO</name>